<evidence type="ECO:0000313" key="10">
    <source>
        <dbReference type="EMBL" id="SAL27548.1"/>
    </source>
</evidence>
<evidence type="ECO:0000256" key="6">
    <source>
        <dbReference type="PROSITE-ProRule" id="PRU00169"/>
    </source>
</evidence>
<evidence type="ECO:0000256" key="5">
    <source>
        <dbReference type="ARBA" id="ARBA00023163"/>
    </source>
</evidence>
<evidence type="ECO:0000259" key="9">
    <source>
        <dbReference type="PROSITE" id="PS51755"/>
    </source>
</evidence>
<evidence type="ECO:0000313" key="11">
    <source>
        <dbReference type="Proteomes" id="UP000054893"/>
    </source>
</evidence>
<dbReference type="AlphaFoldDB" id="A0A158G5X2"/>
<accession>A0A158G5X2</accession>
<dbReference type="Pfam" id="PF00486">
    <property type="entry name" value="Trans_reg_C"/>
    <property type="match status" value="1"/>
</dbReference>
<dbReference type="EMBL" id="FCOC02000005">
    <property type="protein sequence ID" value="SAL27548.1"/>
    <property type="molecule type" value="Genomic_DNA"/>
</dbReference>
<evidence type="ECO:0000256" key="4">
    <source>
        <dbReference type="ARBA" id="ARBA00023125"/>
    </source>
</evidence>
<dbReference type="FunFam" id="3.40.50.2300:FF:000002">
    <property type="entry name" value="DNA-binding response regulator PhoP"/>
    <property type="match status" value="1"/>
</dbReference>
<keyword evidence="4 7" id="KW-0238">DNA-binding</keyword>
<feature type="domain" description="Response regulatory" evidence="8">
    <location>
        <begin position="2"/>
        <end position="116"/>
    </location>
</feature>
<dbReference type="PROSITE" id="PS51755">
    <property type="entry name" value="OMPR_PHOB"/>
    <property type="match status" value="1"/>
</dbReference>
<dbReference type="InterPro" id="IPR039420">
    <property type="entry name" value="WalR-like"/>
</dbReference>
<keyword evidence="5" id="KW-0804">Transcription</keyword>
<gene>
    <name evidence="10" type="ORF">AWB64_02281</name>
</gene>
<dbReference type="SMART" id="SM00448">
    <property type="entry name" value="REC"/>
    <property type="match status" value="1"/>
</dbReference>
<keyword evidence="3" id="KW-0805">Transcription regulation</keyword>
<dbReference type="InterPro" id="IPR001789">
    <property type="entry name" value="Sig_transdc_resp-reg_receiver"/>
</dbReference>
<protein>
    <submittedName>
        <fullName evidence="10">Two component transcriptional regulator</fullName>
    </submittedName>
</protein>
<proteinExistence type="predicted"/>
<dbReference type="CDD" id="cd00383">
    <property type="entry name" value="trans_reg_C"/>
    <property type="match status" value="1"/>
</dbReference>
<keyword evidence="2" id="KW-0902">Two-component regulatory system</keyword>
<dbReference type="GO" id="GO:0032993">
    <property type="term" value="C:protein-DNA complex"/>
    <property type="evidence" value="ECO:0007669"/>
    <property type="project" value="TreeGrafter"/>
</dbReference>
<dbReference type="PANTHER" id="PTHR48111:SF67">
    <property type="entry name" value="TRANSCRIPTIONAL REGULATORY PROTEIN TCTD"/>
    <property type="match status" value="1"/>
</dbReference>
<dbReference type="SMART" id="SM00862">
    <property type="entry name" value="Trans_reg_C"/>
    <property type="match status" value="1"/>
</dbReference>
<dbReference type="GO" id="GO:0000156">
    <property type="term" value="F:phosphorelay response regulator activity"/>
    <property type="evidence" value="ECO:0007669"/>
    <property type="project" value="TreeGrafter"/>
</dbReference>
<dbReference type="GO" id="GO:0006355">
    <property type="term" value="P:regulation of DNA-templated transcription"/>
    <property type="evidence" value="ECO:0007669"/>
    <property type="project" value="InterPro"/>
</dbReference>
<feature type="DNA-binding region" description="OmpR/PhoB-type" evidence="7">
    <location>
        <begin position="124"/>
        <end position="218"/>
    </location>
</feature>
<reference evidence="10 11" key="1">
    <citation type="submission" date="2016-01" db="EMBL/GenBank/DDBJ databases">
        <authorList>
            <person name="Oliw E.H."/>
        </authorList>
    </citation>
    <scope>NUCLEOTIDE SEQUENCE [LARGE SCALE GENOMIC DNA]</scope>
    <source>
        <strain evidence="10">LMG 22029</strain>
    </source>
</reference>
<dbReference type="PROSITE" id="PS50110">
    <property type="entry name" value="RESPONSE_REGULATORY"/>
    <property type="match status" value="1"/>
</dbReference>
<sequence>MRVLVVEDDVMIGDAIEGALRDANYGVDWVRDGKMALASIETQVYDVVLLDLGLPRKDGLEVLRVVRESGNLVPLVVITARDSVEDRIRGLDSGADDYVLKPFEMSEVLARMRAVVRRRGGQAAPLMSNGMLSLDPATHEVTANGQTTRLSGREFSLLQALMIRPGAILARAELEDRIYGWNEEVESNAVEFLIYSLRKKLGSDAIKNVRGVGWMVQKES</sequence>
<dbReference type="Gene3D" id="3.40.50.2300">
    <property type="match status" value="1"/>
</dbReference>
<dbReference type="OrthoDB" id="9802426at2"/>
<keyword evidence="1 6" id="KW-0597">Phosphoprotein</keyword>
<name>A0A158G5X2_CABSO</name>
<dbReference type="RefSeq" id="WP_060818880.1">
    <property type="nucleotide sequence ID" value="NZ_FCOC02000005.1"/>
</dbReference>
<dbReference type="Gene3D" id="1.10.10.10">
    <property type="entry name" value="Winged helix-like DNA-binding domain superfamily/Winged helix DNA-binding domain"/>
    <property type="match status" value="1"/>
</dbReference>
<dbReference type="SUPFAM" id="SSF52172">
    <property type="entry name" value="CheY-like"/>
    <property type="match status" value="1"/>
</dbReference>
<feature type="domain" description="OmpR/PhoB-type" evidence="9">
    <location>
        <begin position="124"/>
        <end position="218"/>
    </location>
</feature>
<dbReference type="GO" id="GO:0000976">
    <property type="term" value="F:transcription cis-regulatory region binding"/>
    <property type="evidence" value="ECO:0007669"/>
    <property type="project" value="TreeGrafter"/>
</dbReference>
<dbReference type="Proteomes" id="UP000054893">
    <property type="component" value="Unassembled WGS sequence"/>
</dbReference>
<dbReference type="Pfam" id="PF00072">
    <property type="entry name" value="Response_reg"/>
    <property type="match status" value="1"/>
</dbReference>
<dbReference type="CDD" id="cd17624">
    <property type="entry name" value="REC_OmpR_PmrA-like"/>
    <property type="match status" value="1"/>
</dbReference>
<evidence type="ECO:0000256" key="1">
    <source>
        <dbReference type="ARBA" id="ARBA00022553"/>
    </source>
</evidence>
<dbReference type="InterPro" id="IPR001867">
    <property type="entry name" value="OmpR/PhoB-type_DNA-bd"/>
</dbReference>
<dbReference type="InterPro" id="IPR036388">
    <property type="entry name" value="WH-like_DNA-bd_sf"/>
</dbReference>
<dbReference type="InterPro" id="IPR011006">
    <property type="entry name" value="CheY-like_superfamily"/>
</dbReference>
<dbReference type="Gene3D" id="6.10.250.690">
    <property type="match status" value="1"/>
</dbReference>
<evidence type="ECO:0000256" key="7">
    <source>
        <dbReference type="PROSITE-ProRule" id="PRU01091"/>
    </source>
</evidence>
<evidence type="ECO:0000256" key="3">
    <source>
        <dbReference type="ARBA" id="ARBA00023015"/>
    </source>
</evidence>
<dbReference type="GO" id="GO:0005829">
    <property type="term" value="C:cytosol"/>
    <property type="evidence" value="ECO:0007669"/>
    <property type="project" value="TreeGrafter"/>
</dbReference>
<evidence type="ECO:0000259" key="8">
    <source>
        <dbReference type="PROSITE" id="PS50110"/>
    </source>
</evidence>
<organism evidence="10 11">
    <name type="scientific">Caballeronia sordidicola</name>
    <name type="common">Burkholderia sordidicola</name>
    <dbReference type="NCBI Taxonomy" id="196367"/>
    <lineage>
        <taxon>Bacteria</taxon>
        <taxon>Pseudomonadati</taxon>
        <taxon>Pseudomonadota</taxon>
        <taxon>Betaproteobacteria</taxon>
        <taxon>Burkholderiales</taxon>
        <taxon>Burkholderiaceae</taxon>
        <taxon>Caballeronia</taxon>
    </lineage>
</organism>
<feature type="modified residue" description="4-aspartylphosphate" evidence="6">
    <location>
        <position position="51"/>
    </location>
</feature>
<dbReference type="PANTHER" id="PTHR48111">
    <property type="entry name" value="REGULATOR OF RPOS"/>
    <property type="match status" value="1"/>
</dbReference>
<evidence type="ECO:0000256" key="2">
    <source>
        <dbReference type="ARBA" id="ARBA00023012"/>
    </source>
</evidence>